<protein>
    <submittedName>
        <fullName evidence="2">Protein NRT1/ PTR FAMILY 4.7</fullName>
    </submittedName>
</protein>
<organism evidence="2 3">
    <name type="scientific">Carex littledalei</name>
    <dbReference type="NCBI Taxonomy" id="544730"/>
    <lineage>
        <taxon>Eukaryota</taxon>
        <taxon>Viridiplantae</taxon>
        <taxon>Streptophyta</taxon>
        <taxon>Embryophyta</taxon>
        <taxon>Tracheophyta</taxon>
        <taxon>Spermatophyta</taxon>
        <taxon>Magnoliopsida</taxon>
        <taxon>Liliopsida</taxon>
        <taxon>Poales</taxon>
        <taxon>Cyperaceae</taxon>
        <taxon>Cyperoideae</taxon>
        <taxon>Cariceae</taxon>
        <taxon>Carex</taxon>
        <taxon>Carex subgen. Euthyceras</taxon>
    </lineage>
</organism>
<keyword evidence="1" id="KW-1133">Transmembrane helix</keyword>
<feature type="transmembrane region" description="Helical" evidence="1">
    <location>
        <begin position="53"/>
        <end position="71"/>
    </location>
</feature>
<reference evidence="2" key="1">
    <citation type="submission" date="2020-01" db="EMBL/GenBank/DDBJ databases">
        <title>Genome sequence of Kobresia littledalei, the first chromosome-level genome in the family Cyperaceae.</title>
        <authorList>
            <person name="Qu G."/>
        </authorList>
    </citation>
    <scope>NUCLEOTIDE SEQUENCE</scope>
    <source>
        <strain evidence="2">C.B.Clarke</strain>
        <tissue evidence="2">Leaf</tissue>
    </source>
</reference>
<feature type="transmembrane region" description="Helical" evidence="1">
    <location>
        <begin position="7"/>
        <end position="27"/>
    </location>
</feature>
<proteinExistence type="predicted"/>
<sequence length="99" mass="11297">MKSIGTSIFYCILGVSAWLSGFLINVVNKVTRNGEGKGWLDGANLNKSHLDRFYWLLSVIGLLWFLNYAYWANKCVCRYNSGTVIEDVKRSPKRETDTI</sequence>
<keyword evidence="1" id="KW-0812">Transmembrane</keyword>
<comment type="caution">
    <text evidence="2">The sequence shown here is derived from an EMBL/GenBank/DDBJ whole genome shotgun (WGS) entry which is preliminary data.</text>
</comment>
<accession>A0A833R195</accession>
<evidence type="ECO:0000313" key="3">
    <source>
        <dbReference type="Proteomes" id="UP000623129"/>
    </source>
</evidence>
<dbReference type="InterPro" id="IPR036259">
    <property type="entry name" value="MFS_trans_sf"/>
</dbReference>
<dbReference type="Gene3D" id="1.20.1250.20">
    <property type="entry name" value="MFS general substrate transporter like domains"/>
    <property type="match status" value="1"/>
</dbReference>
<dbReference type="Proteomes" id="UP000623129">
    <property type="component" value="Unassembled WGS sequence"/>
</dbReference>
<evidence type="ECO:0000256" key="1">
    <source>
        <dbReference type="SAM" id="Phobius"/>
    </source>
</evidence>
<gene>
    <name evidence="2" type="ORF">FCM35_KLT04286</name>
</gene>
<dbReference type="EMBL" id="SWLB01000013">
    <property type="protein sequence ID" value="KAF3330932.1"/>
    <property type="molecule type" value="Genomic_DNA"/>
</dbReference>
<keyword evidence="1" id="KW-0472">Membrane</keyword>
<dbReference type="PANTHER" id="PTHR11654">
    <property type="entry name" value="OLIGOPEPTIDE TRANSPORTER-RELATED"/>
    <property type="match status" value="1"/>
</dbReference>
<name>A0A833R195_9POAL</name>
<dbReference type="OrthoDB" id="675447at2759"/>
<keyword evidence="3" id="KW-1185">Reference proteome</keyword>
<evidence type="ECO:0000313" key="2">
    <source>
        <dbReference type="EMBL" id="KAF3330932.1"/>
    </source>
</evidence>
<dbReference type="AlphaFoldDB" id="A0A833R195"/>